<reference evidence="1" key="2">
    <citation type="journal article" date="2022" name="New Phytol.">
        <title>Evolutionary transition to the ectomycorrhizal habit in the genomes of a hyperdiverse lineage of mushroom-forming fungi.</title>
        <authorList>
            <person name="Looney B."/>
            <person name="Miyauchi S."/>
            <person name="Morin E."/>
            <person name="Drula E."/>
            <person name="Courty P.E."/>
            <person name="Kohler A."/>
            <person name="Kuo A."/>
            <person name="LaButti K."/>
            <person name="Pangilinan J."/>
            <person name="Lipzen A."/>
            <person name="Riley R."/>
            <person name="Andreopoulos W."/>
            <person name="He G."/>
            <person name="Johnson J."/>
            <person name="Nolan M."/>
            <person name="Tritt A."/>
            <person name="Barry K.W."/>
            <person name="Grigoriev I.V."/>
            <person name="Nagy L.G."/>
            <person name="Hibbett D."/>
            <person name="Henrissat B."/>
            <person name="Matheny P.B."/>
            <person name="Labbe J."/>
            <person name="Martin F.M."/>
        </authorList>
    </citation>
    <scope>NUCLEOTIDE SEQUENCE</scope>
    <source>
        <strain evidence="1">FP105234-sp</strain>
    </source>
</reference>
<evidence type="ECO:0000313" key="2">
    <source>
        <dbReference type="Proteomes" id="UP000814033"/>
    </source>
</evidence>
<accession>A0ACB8R7D3</accession>
<organism evidence="1 2">
    <name type="scientific">Auriscalpium vulgare</name>
    <dbReference type="NCBI Taxonomy" id="40419"/>
    <lineage>
        <taxon>Eukaryota</taxon>
        <taxon>Fungi</taxon>
        <taxon>Dikarya</taxon>
        <taxon>Basidiomycota</taxon>
        <taxon>Agaricomycotina</taxon>
        <taxon>Agaricomycetes</taxon>
        <taxon>Russulales</taxon>
        <taxon>Auriscalpiaceae</taxon>
        <taxon>Auriscalpium</taxon>
    </lineage>
</organism>
<dbReference type="EMBL" id="MU276300">
    <property type="protein sequence ID" value="KAI0039473.1"/>
    <property type="molecule type" value="Genomic_DNA"/>
</dbReference>
<reference evidence="1" key="1">
    <citation type="submission" date="2021-02" db="EMBL/GenBank/DDBJ databases">
        <authorList>
            <consortium name="DOE Joint Genome Institute"/>
            <person name="Ahrendt S."/>
            <person name="Looney B.P."/>
            <person name="Miyauchi S."/>
            <person name="Morin E."/>
            <person name="Drula E."/>
            <person name="Courty P.E."/>
            <person name="Chicoki N."/>
            <person name="Fauchery L."/>
            <person name="Kohler A."/>
            <person name="Kuo A."/>
            <person name="Labutti K."/>
            <person name="Pangilinan J."/>
            <person name="Lipzen A."/>
            <person name="Riley R."/>
            <person name="Andreopoulos W."/>
            <person name="He G."/>
            <person name="Johnson J."/>
            <person name="Barry K.W."/>
            <person name="Grigoriev I.V."/>
            <person name="Nagy L."/>
            <person name="Hibbett D."/>
            <person name="Henrissat B."/>
            <person name="Matheny P.B."/>
            <person name="Labbe J."/>
            <person name="Martin F."/>
        </authorList>
    </citation>
    <scope>NUCLEOTIDE SEQUENCE</scope>
    <source>
        <strain evidence="1">FP105234-sp</strain>
    </source>
</reference>
<name>A0ACB8R7D3_9AGAM</name>
<comment type="caution">
    <text evidence="1">The sequence shown here is derived from an EMBL/GenBank/DDBJ whole genome shotgun (WGS) entry which is preliminary data.</text>
</comment>
<gene>
    <name evidence="1" type="ORF">FA95DRAFT_1019649</name>
</gene>
<proteinExistence type="predicted"/>
<keyword evidence="2" id="KW-1185">Reference proteome</keyword>
<protein>
    <submittedName>
        <fullName evidence="1">Uncharacterized protein</fullName>
    </submittedName>
</protein>
<sequence>MRIAMWPISGSGGCQELRQHIMQLLAPFVLALVVFMPTRFSNYGGIQSLLAGRRALCGQTRSCRPLRRCGMCCHQPISSSAPSLPHGRSLADTVSVTRSCPTMHVKHTVSLQRGCWPPCRHARARAAHIRLLAHGRARPWPGAATSGPSILTVSASTSVHLLSTHPFTPTLRSCACPAQSGDKQAPAVVVTNSP</sequence>
<evidence type="ECO:0000313" key="1">
    <source>
        <dbReference type="EMBL" id="KAI0039473.1"/>
    </source>
</evidence>
<dbReference type="Proteomes" id="UP000814033">
    <property type="component" value="Unassembled WGS sequence"/>
</dbReference>